<evidence type="ECO:0000256" key="2">
    <source>
        <dbReference type="ARBA" id="ARBA00012418"/>
    </source>
</evidence>
<name>A0ABD2QA27_9PLAT</name>
<keyword evidence="4 8" id="KW-0808">Transferase</keyword>
<dbReference type="PROSITE" id="PS00900">
    <property type="entry name" value="RNA_POL_PHAGE_1"/>
    <property type="match status" value="1"/>
</dbReference>
<proteinExistence type="inferred from homology"/>
<reference evidence="10 11" key="1">
    <citation type="submission" date="2024-11" db="EMBL/GenBank/DDBJ databases">
        <title>Adaptive evolution of stress response genes in parasites aligns with host niche diversity.</title>
        <authorList>
            <person name="Hahn C."/>
            <person name="Resl P."/>
        </authorList>
    </citation>
    <scope>NUCLEOTIDE SEQUENCE [LARGE SCALE GENOMIC DNA]</scope>
    <source>
        <strain evidence="10">EGGRZ-B1_66</strain>
        <tissue evidence="10">Body</tissue>
    </source>
</reference>
<feature type="domain" description="DNA-directed RNA polymerase C-terminal" evidence="9">
    <location>
        <begin position="6"/>
        <end position="186"/>
    </location>
</feature>
<comment type="similarity">
    <text evidence="1 8">Belongs to the phage and mitochondrial RNA polymerase family.</text>
</comment>
<comment type="function">
    <text evidence="8">DNA-dependent RNA polymerase catalyzes the transcription of DNA into RNA using the four ribonucleoside triphosphates as substrates.</text>
</comment>
<dbReference type="Gene3D" id="1.10.150.20">
    <property type="entry name" value="5' to 3' exonuclease, C-terminal subdomain"/>
    <property type="match status" value="1"/>
</dbReference>
<gene>
    <name evidence="10" type="ORF">Ciccas_004959</name>
</gene>
<dbReference type="Proteomes" id="UP001626550">
    <property type="component" value="Unassembled WGS sequence"/>
</dbReference>
<evidence type="ECO:0000256" key="5">
    <source>
        <dbReference type="ARBA" id="ARBA00022695"/>
    </source>
</evidence>
<comment type="caution">
    <text evidence="10">The sequence shown here is derived from an EMBL/GenBank/DDBJ whole genome shotgun (WGS) entry which is preliminary data.</text>
</comment>
<protein>
    <recommendedName>
        <fullName evidence="2 8">DNA-directed RNA polymerase</fullName>
        <ecNumber evidence="2 8">2.7.7.6</ecNumber>
    </recommendedName>
</protein>
<evidence type="ECO:0000256" key="4">
    <source>
        <dbReference type="ARBA" id="ARBA00022679"/>
    </source>
</evidence>
<evidence type="ECO:0000256" key="1">
    <source>
        <dbReference type="ARBA" id="ARBA00009493"/>
    </source>
</evidence>
<dbReference type="EC" id="2.7.7.6" evidence="2 8"/>
<evidence type="ECO:0000256" key="7">
    <source>
        <dbReference type="ARBA" id="ARBA00048552"/>
    </source>
</evidence>
<dbReference type="PANTHER" id="PTHR10102:SF0">
    <property type="entry name" value="DNA-DIRECTED RNA POLYMERASE, MITOCHONDRIAL"/>
    <property type="match status" value="1"/>
</dbReference>
<dbReference type="GO" id="GO:0003899">
    <property type="term" value="F:DNA-directed RNA polymerase activity"/>
    <property type="evidence" value="ECO:0007669"/>
    <property type="project" value="UniProtKB-EC"/>
</dbReference>
<evidence type="ECO:0000313" key="11">
    <source>
        <dbReference type="Proteomes" id="UP001626550"/>
    </source>
</evidence>
<keyword evidence="5 8" id="KW-0548">Nucleotidyltransferase</keyword>
<comment type="catalytic activity">
    <reaction evidence="7 8">
        <text>RNA(n) + a ribonucleoside 5'-triphosphate = RNA(n+1) + diphosphate</text>
        <dbReference type="Rhea" id="RHEA:21248"/>
        <dbReference type="Rhea" id="RHEA-COMP:14527"/>
        <dbReference type="Rhea" id="RHEA-COMP:17342"/>
        <dbReference type="ChEBI" id="CHEBI:33019"/>
        <dbReference type="ChEBI" id="CHEBI:61557"/>
        <dbReference type="ChEBI" id="CHEBI:140395"/>
        <dbReference type="EC" id="2.7.7.6"/>
    </reaction>
</comment>
<evidence type="ECO:0000256" key="8">
    <source>
        <dbReference type="RuleBase" id="RU003805"/>
    </source>
</evidence>
<evidence type="ECO:0000259" key="9">
    <source>
        <dbReference type="Pfam" id="PF00940"/>
    </source>
</evidence>
<sequence length="193" mass="21967">MNICWLQGRQWWREQEEPWQILACCKEIVAAMRNAEGVTKHVSQFPVHQDGSCNGLQHYAALGRDERGAESVSLRPLDAPQDVYGDVTQIVEEQRREDAENGVEIAKILEGFVQRKVIKQSVMTTVYGVTLYGAILQIKRQLKDLEDFPKQHIQQAAVYLARSTLSSIGKIFTSSRAIQEWFNSVSIFTRINS</sequence>
<evidence type="ECO:0000256" key="6">
    <source>
        <dbReference type="ARBA" id="ARBA00023163"/>
    </source>
</evidence>
<dbReference type="InterPro" id="IPR002092">
    <property type="entry name" value="DNA-dir_Rpol_phage-type"/>
</dbReference>
<keyword evidence="3 8" id="KW-0240">DNA-directed RNA polymerase</keyword>
<keyword evidence="11" id="KW-1185">Reference proteome</keyword>
<evidence type="ECO:0000313" key="10">
    <source>
        <dbReference type="EMBL" id="KAL3316405.1"/>
    </source>
</evidence>
<dbReference type="GO" id="GO:0000428">
    <property type="term" value="C:DNA-directed RNA polymerase complex"/>
    <property type="evidence" value="ECO:0007669"/>
    <property type="project" value="UniProtKB-KW"/>
</dbReference>
<evidence type="ECO:0000256" key="3">
    <source>
        <dbReference type="ARBA" id="ARBA00022478"/>
    </source>
</evidence>
<dbReference type="PANTHER" id="PTHR10102">
    <property type="entry name" value="DNA-DIRECTED RNA POLYMERASE, MITOCHONDRIAL"/>
    <property type="match status" value="1"/>
</dbReference>
<keyword evidence="6 8" id="KW-0804">Transcription</keyword>
<organism evidence="10 11">
    <name type="scientific">Cichlidogyrus casuarinus</name>
    <dbReference type="NCBI Taxonomy" id="1844966"/>
    <lineage>
        <taxon>Eukaryota</taxon>
        <taxon>Metazoa</taxon>
        <taxon>Spiralia</taxon>
        <taxon>Lophotrochozoa</taxon>
        <taxon>Platyhelminthes</taxon>
        <taxon>Monogenea</taxon>
        <taxon>Monopisthocotylea</taxon>
        <taxon>Dactylogyridea</taxon>
        <taxon>Ancyrocephalidae</taxon>
        <taxon>Cichlidogyrus</taxon>
    </lineage>
</organism>
<dbReference type="Pfam" id="PF00940">
    <property type="entry name" value="RNA_pol"/>
    <property type="match status" value="1"/>
</dbReference>
<accession>A0ABD2QA27</accession>
<dbReference type="SUPFAM" id="SSF56672">
    <property type="entry name" value="DNA/RNA polymerases"/>
    <property type="match status" value="1"/>
</dbReference>
<dbReference type="InterPro" id="IPR043502">
    <property type="entry name" value="DNA/RNA_pol_sf"/>
</dbReference>
<dbReference type="AlphaFoldDB" id="A0ABD2QA27"/>
<dbReference type="PROSITE" id="PS00489">
    <property type="entry name" value="RNA_POL_PHAGE_2"/>
    <property type="match status" value="1"/>
</dbReference>
<dbReference type="InterPro" id="IPR046950">
    <property type="entry name" value="DNA-dir_Rpol_C_phage-type"/>
</dbReference>
<dbReference type="EMBL" id="JBJKFK010000544">
    <property type="protein sequence ID" value="KAL3316405.1"/>
    <property type="molecule type" value="Genomic_DNA"/>
</dbReference>